<dbReference type="AlphaFoldDB" id="A0A554NA66"/>
<comment type="caution">
    <text evidence="7">The sequence shown here is derived from an EMBL/GenBank/DDBJ whole genome shotgun (WGS) entry which is preliminary data.</text>
</comment>
<dbReference type="OrthoDB" id="205691at2157"/>
<evidence type="ECO:0000313" key="8">
    <source>
        <dbReference type="Proteomes" id="UP000319894"/>
    </source>
</evidence>
<feature type="transmembrane region" description="Helical" evidence="5">
    <location>
        <begin position="222"/>
        <end position="245"/>
    </location>
</feature>
<keyword evidence="4 5" id="KW-0472">Membrane</keyword>
<dbReference type="SUPFAM" id="SSF144091">
    <property type="entry name" value="Rhomboid-like"/>
    <property type="match status" value="1"/>
</dbReference>
<dbReference type="Gene3D" id="1.20.1540.10">
    <property type="entry name" value="Rhomboid-like"/>
    <property type="match status" value="1"/>
</dbReference>
<evidence type="ECO:0000256" key="4">
    <source>
        <dbReference type="ARBA" id="ARBA00023136"/>
    </source>
</evidence>
<name>A0A554NA66_9EURY</name>
<feature type="domain" description="Peptidase S54 rhomboid" evidence="6">
    <location>
        <begin position="90"/>
        <end position="246"/>
    </location>
</feature>
<accession>A0A554NA66</accession>
<dbReference type="GO" id="GO:0006508">
    <property type="term" value="P:proteolysis"/>
    <property type="evidence" value="ECO:0007669"/>
    <property type="project" value="UniProtKB-KW"/>
</dbReference>
<evidence type="ECO:0000259" key="6">
    <source>
        <dbReference type="Pfam" id="PF01694"/>
    </source>
</evidence>
<feature type="transmembrane region" description="Helical" evidence="5">
    <location>
        <begin position="144"/>
        <end position="177"/>
    </location>
</feature>
<feature type="transmembrane region" description="Helical" evidence="5">
    <location>
        <begin position="75"/>
        <end position="96"/>
    </location>
</feature>
<evidence type="ECO:0000256" key="5">
    <source>
        <dbReference type="SAM" id="Phobius"/>
    </source>
</evidence>
<comment type="subcellular location">
    <subcellularLocation>
        <location evidence="1">Membrane</location>
        <topology evidence="1">Multi-pass membrane protein</topology>
    </subcellularLocation>
</comment>
<feature type="transmembrane region" description="Helical" evidence="5">
    <location>
        <begin position="6"/>
        <end position="28"/>
    </location>
</feature>
<keyword evidence="8" id="KW-1185">Reference proteome</keyword>
<dbReference type="RefSeq" id="WP_144261695.1">
    <property type="nucleotide sequence ID" value="NZ_QMDX01000004.1"/>
</dbReference>
<evidence type="ECO:0000256" key="2">
    <source>
        <dbReference type="ARBA" id="ARBA00022692"/>
    </source>
</evidence>
<dbReference type="GO" id="GO:0004252">
    <property type="term" value="F:serine-type endopeptidase activity"/>
    <property type="evidence" value="ECO:0007669"/>
    <property type="project" value="InterPro"/>
</dbReference>
<evidence type="ECO:0000256" key="1">
    <source>
        <dbReference type="ARBA" id="ARBA00004141"/>
    </source>
</evidence>
<dbReference type="InParanoid" id="A0A554NA66"/>
<keyword evidence="7" id="KW-0645">Protease</keyword>
<feature type="transmembrane region" description="Helical" evidence="5">
    <location>
        <begin position="323"/>
        <end position="342"/>
    </location>
</feature>
<reference evidence="7 8" key="1">
    <citation type="submission" date="2018-06" db="EMBL/GenBank/DDBJ databases">
        <title>Natronomonas sp. F16-60 a new haloarchaeon isolated from a solar saltern of Isla Cristina, Huelva, Spain.</title>
        <authorList>
            <person name="Duran-Viseras A."/>
            <person name="Sanchez-Porro C."/>
            <person name="Ventosa A."/>
        </authorList>
    </citation>
    <scope>NUCLEOTIDE SEQUENCE [LARGE SCALE GENOMIC DNA]</scope>
    <source>
        <strain evidence="7 8">F16-60</strain>
    </source>
</reference>
<evidence type="ECO:0000313" key="7">
    <source>
        <dbReference type="EMBL" id="TSD14249.1"/>
    </source>
</evidence>
<sequence>MAPVPAPVWYLAIGATVLVSGGVLYGLTRPGGRWGRRLRSRFVLGVPWGTLVVATLVLLFYLFPQDGLANWFSPLVVPYRAWSYFYPLGILSSGFAHSGPGHLVGNLLGTFTFGVLAEYAWSHFPTRRGSQAFRSLREDPRARIAAFVAVTLLSGAFMGAFSLGPIIGFSGVVFAYAGFALVRYPLGTIAVLLVGDLLNLLYRALRQPTLTATPSPSFSTPYWAEIAIQGHAVGFFLGVVLAAVVFGRRDRRSRPALVWLAAILFAVDRGLWAVYTYGEGGSFVLYRAAGVALLFLVAALVASGAGATARDLVARIDLSRREAALGLLLAVVLALSAVAVPYNLLAIADEGSGLDDATGVEAGDYTVYYAEDVPDRFVTAFDVPGIRTSNVTVSGAIVVSEQRNIWWEQVSERRLAFAGERRIRVGGPTYRRTVTVNRTGWSVSGGPTAYRVRLRVEDRPWEYAYRSDPARADPTVAGRNVTIDPLPGRPADPNAFAVNVTRGGAVLGREPIPPNGSRVEVGGLRVAREERALYVARNGTRVQVARREGYN</sequence>
<evidence type="ECO:0000256" key="3">
    <source>
        <dbReference type="ARBA" id="ARBA00022989"/>
    </source>
</evidence>
<dbReference type="Proteomes" id="UP000319894">
    <property type="component" value="Unassembled WGS sequence"/>
</dbReference>
<feature type="transmembrane region" description="Helical" evidence="5">
    <location>
        <begin position="40"/>
        <end position="63"/>
    </location>
</feature>
<dbReference type="GO" id="GO:0016020">
    <property type="term" value="C:membrane"/>
    <property type="evidence" value="ECO:0007669"/>
    <property type="project" value="UniProtKB-SubCell"/>
</dbReference>
<dbReference type="EMBL" id="QMDX01000004">
    <property type="protein sequence ID" value="TSD14249.1"/>
    <property type="molecule type" value="Genomic_DNA"/>
</dbReference>
<proteinExistence type="predicted"/>
<keyword evidence="2 5" id="KW-0812">Transmembrane</keyword>
<dbReference type="InterPro" id="IPR035952">
    <property type="entry name" value="Rhomboid-like_sf"/>
</dbReference>
<keyword evidence="3 5" id="KW-1133">Transmembrane helix</keyword>
<dbReference type="InterPro" id="IPR022764">
    <property type="entry name" value="Peptidase_S54_rhomboid_dom"/>
</dbReference>
<feature type="transmembrane region" description="Helical" evidence="5">
    <location>
        <begin position="103"/>
        <end position="124"/>
    </location>
</feature>
<protein>
    <submittedName>
        <fullName evidence="7">Rhomboid family intramembrane serine protease</fullName>
    </submittedName>
</protein>
<keyword evidence="7" id="KW-0378">Hydrolase</keyword>
<organism evidence="7 8">
    <name type="scientific">Haloglomus irregulare</name>
    <dbReference type="NCBI Taxonomy" id="2234134"/>
    <lineage>
        <taxon>Archaea</taxon>
        <taxon>Methanobacteriati</taxon>
        <taxon>Methanobacteriota</taxon>
        <taxon>Stenosarchaea group</taxon>
        <taxon>Halobacteria</taxon>
        <taxon>Halobacteriales</taxon>
        <taxon>Natronomonadaceae</taxon>
        <taxon>Haloglomus</taxon>
    </lineage>
</organism>
<feature type="transmembrane region" description="Helical" evidence="5">
    <location>
        <begin position="257"/>
        <end position="278"/>
    </location>
</feature>
<feature type="transmembrane region" description="Helical" evidence="5">
    <location>
        <begin position="284"/>
        <end position="302"/>
    </location>
</feature>
<dbReference type="Pfam" id="PF01694">
    <property type="entry name" value="Rhomboid"/>
    <property type="match status" value="1"/>
</dbReference>
<gene>
    <name evidence="7" type="ORF">DP107_08325</name>
</gene>